<accession>A0A917NK57</accession>
<dbReference type="PANTHER" id="PTHR34351:SF2">
    <property type="entry name" value="DUF58 DOMAIN-CONTAINING PROTEIN"/>
    <property type="match status" value="1"/>
</dbReference>
<dbReference type="Pfam" id="PF01882">
    <property type="entry name" value="DUF58"/>
    <property type="match status" value="1"/>
</dbReference>
<dbReference type="EMBL" id="BMOY01000021">
    <property type="protein sequence ID" value="GGJ06903.1"/>
    <property type="molecule type" value="Genomic_DNA"/>
</dbReference>
<comment type="caution">
    <text evidence="3">The sequence shown here is derived from an EMBL/GenBank/DDBJ whole genome shotgun (WGS) entry which is preliminary data.</text>
</comment>
<reference evidence="3" key="1">
    <citation type="journal article" date="2014" name="Int. J. Syst. Evol. Microbiol.">
        <title>Complete genome sequence of Corynebacterium casei LMG S-19264T (=DSM 44701T), isolated from a smear-ripened cheese.</title>
        <authorList>
            <consortium name="US DOE Joint Genome Institute (JGI-PGF)"/>
            <person name="Walter F."/>
            <person name="Albersmeier A."/>
            <person name="Kalinowski J."/>
            <person name="Ruckert C."/>
        </authorList>
    </citation>
    <scope>NUCLEOTIDE SEQUENCE</scope>
    <source>
        <strain evidence="3">JCM 18487</strain>
    </source>
</reference>
<feature type="region of interest" description="Disordered" evidence="1">
    <location>
        <begin position="374"/>
        <end position="414"/>
    </location>
</feature>
<feature type="compositionally biased region" description="Basic and acidic residues" evidence="1">
    <location>
        <begin position="384"/>
        <end position="396"/>
    </location>
</feature>
<evidence type="ECO:0000313" key="4">
    <source>
        <dbReference type="Proteomes" id="UP000637695"/>
    </source>
</evidence>
<dbReference type="InterPro" id="IPR002881">
    <property type="entry name" value="DUF58"/>
</dbReference>
<evidence type="ECO:0000259" key="2">
    <source>
        <dbReference type="Pfam" id="PF01882"/>
    </source>
</evidence>
<gene>
    <name evidence="3" type="ORF">GCM10010885_15040</name>
</gene>
<evidence type="ECO:0000313" key="3">
    <source>
        <dbReference type="EMBL" id="GGJ06903.1"/>
    </source>
</evidence>
<organism evidence="3 4">
    <name type="scientific">Alicyclobacillus cellulosilyticus</name>
    <dbReference type="NCBI Taxonomy" id="1003997"/>
    <lineage>
        <taxon>Bacteria</taxon>
        <taxon>Bacillati</taxon>
        <taxon>Bacillota</taxon>
        <taxon>Bacilli</taxon>
        <taxon>Bacillales</taxon>
        <taxon>Alicyclobacillaceae</taxon>
        <taxon>Alicyclobacillus</taxon>
    </lineage>
</organism>
<protein>
    <recommendedName>
        <fullName evidence="2">DUF58 domain-containing protein</fullName>
    </recommendedName>
</protein>
<dbReference type="PANTHER" id="PTHR34351">
    <property type="entry name" value="SLR1927 PROTEIN-RELATED"/>
    <property type="match status" value="1"/>
</dbReference>
<reference evidence="3" key="2">
    <citation type="submission" date="2020-09" db="EMBL/GenBank/DDBJ databases">
        <authorList>
            <person name="Sun Q."/>
            <person name="Ohkuma M."/>
        </authorList>
    </citation>
    <scope>NUCLEOTIDE SEQUENCE</scope>
    <source>
        <strain evidence="3">JCM 18487</strain>
    </source>
</reference>
<feature type="compositionally biased region" description="Basic and acidic residues" evidence="1">
    <location>
        <begin position="405"/>
        <end position="414"/>
    </location>
</feature>
<proteinExistence type="predicted"/>
<feature type="region of interest" description="Disordered" evidence="1">
    <location>
        <begin position="78"/>
        <end position="101"/>
    </location>
</feature>
<dbReference type="AlphaFoldDB" id="A0A917NK57"/>
<evidence type="ECO:0000256" key="1">
    <source>
        <dbReference type="SAM" id="MobiDB-lite"/>
    </source>
</evidence>
<feature type="domain" description="DUF58" evidence="2">
    <location>
        <begin position="202"/>
        <end position="370"/>
    </location>
</feature>
<keyword evidence="4" id="KW-1185">Reference proteome</keyword>
<dbReference type="Proteomes" id="UP000637695">
    <property type="component" value="Unassembled WGS sequence"/>
</dbReference>
<name>A0A917NK57_9BACL</name>
<sequence length="414" mass="45096">MDPMSLLVLLGVILLLRVWRALWSERVLPKLRAQVEVSRHSLPFGTACTVTITIENASRLPAPLVVCELPLPPGLGLHPPHVPAHTAGGGTPGSRPASAEGPFARSYPERLSLATSLRGRELVAARFTVYGVQRGVQQLGELTLRLADGLTPQRAHRQIPVHRFLTVHPRHIPAAAADAAMQRIGPALTRRKLFATAQDWIDLRPYQPGDPLRDVHFVLSARRGELMVLERPLSIADEWVLVVNVEPSRGAMGGSVRLADAAIECAYAIALRLLRREADVTVYSNALWAGRGQHRVLNARGPLTSAVSHRIGHVLGQLPHIPHVTFDRLLDELIAALPQPVQVVVITPYQDEGTAGRLAALRRRGHEVAVVPVAATAPGPGQDADARSKREEEEARPGNAQDTTRPIRQEVSIR</sequence>